<evidence type="ECO:0000256" key="1">
    <source>
        <dbReference type="ARBA" id="ARBA00022737"/>
    </source>
</evidence>
<sequence length="182" mass="20931">MKKNNIKKISTKSKNINNIFISFIIIFLIIIVLIYFVPNKNKSVNINFQDENGMTIIMHALINENDKLDKNDIKNLLIQNRNKIDYNITDNNDRTLLMFAASYGDKDIIEEIVKYGNGIDKTDNNGQTALHLAAKYNKLDSVKELIRLNANPNIKDNSSLTPIDIAEFEGYEDIYEFLNNIN</sequence>
<dbReference type="SMART" id="SM00248">
    <property type="entry name" value="ANK"/>
    <property type="match status" value="3"/>
</dbReference>
<comment type="caution">
    <text evidence="5">The sequence shown here is derived from an EMBL/GenBank/DDBJ whole genome shotgun (WGS) entry which is preliminary data.</text>
</comment>
<dbReference type="InterPro" id="IPR036770">
    <property type="entry name" value="Ankyrin_rpt-contain_sf"/>
</dbReference>
<evidence type="ECO:0000313" key="6">
    <source>
        <dbReference type="Proteomes" id="UP000325116"/>
    </source>
</evidence>
<evidence type="ECO:0000256" key="2">
    <source>
        <dbReference type="ARBA" id="ARBA00023043"/>
    </source>
</evidence>
<evidence type="ECO:0000256" key="3">
    <source>
        <dbReference type="PROSITE-ProRule" id="PRU00023"/>
    </source>
</evidence>
<dbReference type="PANTHER" id="PTHR24124">
    <property type="entry name" value="ANKYRIN REPEAT FAMILY A"/>
    <property type="match status" value="1"/>
</dbReference>
<dbReference type="AlphaFoldDB" id="A0A5C8CFP6"/>
<dbReference type="Gene3D" id="1.25.40.20">
    <property type="entry name" value="Ankyrin repeat-containing domain"/>
    <property type="match status" value="1"/>
</dbReference>
<evidence type="ECO:0000313" key="5">
    <source>
        <dbReference type="EMBL" id="TXJ11523.1"/>
    </source>
</evidence>
<gene>
    <name evidence="5" type="ORF">EPJ80_07295</name>
</gene>
<dbReference type="PROSITE" id="PS50297">
    <property type="entry name" value="ANK_REP_REGION"/>
    <property type="match status" value="1"/>
</dbReference>
<reference evidence="5 6" key="1">
    <citation type="journal article" date="1992" name="Lakartidningen">
        <title>[Penicillin V and not amoxicillin is the first choice preparation in acute otitis].</title>
        <authorList>
            <person name="Kamme C."/>
            <person name="Lundgren K."/>
            <person name="Prellner K."/>
        </authorList>
    </citation>
    <scope>NUCLEOTIDE SEQUENCE [LARGE SCALE GENOMIC DNA]</scope>
    <source>
        <strain evidence="5 6">W1</strain>
    </source>
</reference>
<dbReference type="InterPro" id="IPR002110">
    <property type="entry name" value="Ankyrin_rpt"/>
</dbReference>
<dbReference type="EMBL" id="SAXT01000005">
    <property type="protein sequence ID" value="TXJ11523.1"/>
    <property type="molecule type" value="Genomic_DNA"/>
</dbReference>
<dbReference type="GO" id="GO:0010468">
    <property type="term" value="P:regulation of gene expression"/>
    <property type="evidence" value="ECO:0007669"/>
    <property type="project" value="TreeGrafter"/>
</dbReference>
<keyword evidence="2 3" id="KW-0040">ANK repeat</keyword>
<dbReference type="SUPFAM" id="SSF48403">
    <property type="entry name" value="Ankyrin repeat"/>
    <property type="match status" value="1"/>
</dbReference>
<accession>A0A5C8CFP6</accession>
<dbReference type="RefSeq" id="WP_147758478.1">
    <property type="nucleotide sequence ID" value="NZ_SAXT01000005.1"/>
</dbReference>
<feature type="repeat" description="ANK" evidence="3">
    <location>
        <begin position="92"/>
        <end position="124"/>
    </location>
</feature>
<proteinExistence type="predicted"/>
<evidence type="ECO:0000256" key="4">
    <source>
        <dbReference type="SAM" id="Phobius"/>
    </source>
</evidence>
<keyword evidence="4" id="KW-0812">Transmembrane</keyword>
<dbReference type="Pfam" id="PF12796">
    <property type="entry name" value="Ank_2"/>
    <property type="match status" value="1"/>
</dbReference>
<name>A0A5C8CFP6_9SPIR</name>
<protein>
    <submittedName>
        <fullName evidence="5">Ankyrin repeat domain-containing protein</fullName>
    </submittedName>
</protein>
<dbReference type="Proteomes" id="UP000325116">
    <property type="component" value="Unassembled WGS sequence"/>
</dbReference>
<keyword evidence="1" id="KW-0677">Repeat</keyword>
<organism evidence="5 6">
    <name type="scientific">Brachyspira aalborgi</name>
    <dbReference type="NCBI Taxonomy" id="29522"/>
    <lineage>
        <taxon>Bacteria</taxon>
        <taxon>Pseudomonadati</taxon>
        <taxon>Spirochaetota</taxon>
        <taxon>Spirochaetia</taxon>
        <taxon>Brachyspirales</taxon>
        <taxon>Brachyspiraceae</taxon>
        <taxon>Brachyspira</taxon>
    </lineage>
</organism>
<feature type="repeat" description="ANK" evidence="3">
    <location>
        <begin position="125"/>
        <end position="157"/>
    </location>
</feature>
<keyword evidence="4" id="KW-1133">Transmembrane helix</keyword>
<keyword evidence="4" id="KW-0472">Membrane</keyword>
<dbReference type="PANTHER" id="PTHR24124:SF8">
    <property type="entry name" value="OCA DOMAIN-CONTAINING PROTEIN"/>
    <property type="match status" value="1"/>
</dbReference>
<feature type="transmembrane region" description="Helical" evidence="4">
    <location>
        <begin position="20"/>
        <end position="37"/>
    </location>
</feature>
<dbReference type="PROSITE" id="PS50088">
    <property type="entry name" value="ANK_REPEAT"/>
    <property type="match status" value="2"/>
</dbReference>